<accession>A0ABP7XLV1</accession>
<dbReference type="InterPro" id="IPR050300">
    <property type="entry name" value="GDXG_lipolytic_enzyme"/>
</dbReference>
<proteinExistence type="inferred from homology"/>
<keyword evidence="2 5" id="KW-0378">Hydrolase</keyword>
<comment type="caution">
    <text evidence="5">The sequence shown here is derived from an EMBL/GenBank/DDBJ whole genome shotgun (WGS) entry which is preliminary data.</text>
</comment>
<evidence type="ECO:0000313" key="5">
    <source>
        <dbReference type="EMBL" id="GAA4121770.1"/>
    </source>
</evidence>
<dbReference type="GO" id="GO:0016787">
    <property type="term" value="F:hydrolase activity"/>
    <property type="evidence" value="ECO:0007669"/>
    <property type="project" value="UniProtKB-KW"/>
</dbReference>
<evidence type="ECO:0000256" key="1">
    <source>
        <dbReference type="ARBA" id="ARBA00010515"/>
    </source>
</evidence>
<evidence type="ECO:0000259" key="4">
    <source>
        <dbReference type="Pfam" id="PF07859"/>
    </source>
</evidence>
<dbReference type="Proteomes" id="UP001501495">
    <property type="component" value="Unassembled WGS sequence"/>
</dbReference>
<dbReference type="PROSITE" id="PS01173">
    <property type="entry name" value="LIPASE_GDXG_HIS"/>
    <property type="match status" value="1"/>
</dbReference>
<evidence type="ECO:0000256" key="3">
    <source>
        <dbReference type="PROSITE-ProRule" id="PRU10038"/>
    </source>
</evidence>
<evidence type="ECO:0000256" key="2">
    <source>
        <dbReference type="ARBA" id="ARBA00022801"/>
    </source>
</evidence>
<dbReference type="EMBL" id="BAAAZH010000020">
    <property type="protein sequence ID" value="GAA4121770.1"/>
    <property type="molecule type" value="Genomic_DNA"/>
</dbReference>
<keyword evidence="6" id="KW-1185">Reference proteome</keyword>
<dbReference type="InterPro" id="IPR013094">
    <property type="entry name" value="AB_hydrolase_3"/>
</dbReference>
<reference evidence="6" key="1">
    <citation type="journal article" date="2019" name="Int. J. Syst. Evol. Microbiol.">
        <title>The Global Catalogue of Microorganisms (GCM) 10K type strain sequencing project: providing services to taxonomists for standard genome sequencing and annotation.</title>
        <authorList>
            <consortium name="The Broad Institute Genomics Platform"/>
            <consortium name="The Broad Institute Genome Sequencing Center for Infectious Disease"/>
            <person name="Wu L."/>
            <person name="Ma J."/>
        </authorList>
    </citation>
    <scope>NUCLEOTIDE SEQUENCE [LARGE SCALE GENOMIC DNA]</scope>
    <source>
        <strain evidence="6">JCM 16703</strain>
    </source>
</reference>
<dbReference type="SUPFAM" id="SSF53474">
    <property type="entry name" value="alpha/beta-Hydrolases"/>
    <property type="match status" value="1"/>
</dbReference>
<dbReference type="PANTHER" id="PTHR48081">
    <property type="entry name" value="AB HYDROLASE SUPERFAMILY PROTEIN C4A8.06C"/>
    <property type="match status" value="1"/>
</dbReference>
<evidence type="ECO:0000313" key="6">
    <source>
        <dbReference type="Proteomes" id="UP001501495"/>
    </source>
</evidence>
<sequence>MAPQIPVPLARLIVRRTLRPVLTPRVPVGVQRRLLGGVAVTVLAPREAHIATTTLGGRPCEVVTMPGVAADRVVLYLHGGGYTVASPRTHRALAAHLAATSGATVYALDYRLAPEHPHPAALDDAVAAYRELLGANPSSLTVAGDSAGGGLALALALRLAEEGLPAPGALGLISPWVDLSLDGVRDSDDDPLLTRDWLAWCARAYAGDAVDSPAVSPLLADAAALGALPPTLVQAAEHEILRADVERLVERLEAAGAPVTYRLLDDVWHVVHLQAGMLEPATRAVAQVGDFLRRHG</sequence>
<dbReference type="Pfam" id="PF07859">
    <property type="entry name" value="Abhydrolase_3"/>
    <property type="match status" value="1"/>
</dbReference>
<protein>
    <submittedName>
        <fullName evidence="5">Alpha/beta hydrolase</fullName>
    </submittedName>
</protein>
<dbReference type="RefSeq" id="WP_344733963.1">
    <property type="nucleotide sequence ID" value="NZ_BAAAZH010000020.1"/>
</dbReference>
<comment type="similarity">
    <text evidence="1">Belongs to the 'GDXG' lipolytic enzyme family.</text>
</comment>
<gene>
    <name evidence="5" type="ORF">GCM10022215_26990</name>
</gene>
<dbReference type="InterPro" id="IPR002168">
    <property type="entry name" value="Lipase_GDXG_HIS_AS"/>
</dbReference>
<dbReference type="InterPro" id="IPR033140">
    <property type="entry name" value="Lipase_GDXG_put_SER_AS"/>
</dbReference>
<feature type="active site" evidence="3">
    <location>
        <position position="146"/>
    </location>
</feature>
<dbReference type="InterPro" id="IPR029058">
    <property type="entry name" value="AB_hydrolase_fold"/>
</dbReference>
<dbReference type="PROSITE" id="PS01174">
    <property type="entry name" value="LIPASE_GDXG_SER"/>
    <property type="match status" value="1"/>
</dbReference>
<dbReference type="PANTHER" id="PTHR48081:SF30">
    <property type="entry name" value="ACETYL-HYDROLASE LIPR-RELATED"/>
    <property type="match status" value="1"/>
</dbReference>
<feature type="domain" description="Alpha/beta hydrolase fold-3" evidence="4">
    <location>
        <begin position="74"/>
        <end position="272"/>
    </location>
</feature>
<organism evidence="5 6">
    <name type="scientific">Nocardioides fonticola</name>
    <dbReference type="NCBI Taxonomy" id="450363"/>
    <lineage>
        <taxon>Bacteria</taxon>
        <taxon>Bacillati</taxon>
        <taxon>Actinomycetota</taxon>
        <taxon>Actinomycetes</taxon>
        <taxon>Propionibacteriales</taxon>
        <taxon>Nocardioidaceae</taxon>
        <taxon>Nocardioides</taxon>
    </lineage>
</organism>
<name>A0ABP7XLV1_9ACTN</name>
<dbReference type="Gene3D" id="3.40.50.1820">
    <property type="entry name" value="alpha/beta hydrolase"/>
    <property type="match status" value="1"/>
</dbReference>